<feature type="transmembrane region" description="Helical" evidence="5">
    <location>
        <begin position="164"/>
        <end position="188"/>
    </location>
</feature>
<feature type="transmembrane region" description="Helical" evidence="5">
    <location>
        <begin position="64"/>
        <end position="85"/>
    </location>
</feature>
<keyword evidence="4" id="KW-0862">Zinc</keyword>
<comment type="subcellular location">
    <subcellularLocation>
        <location evidence="1">Cell membrane</location>
        <topology evidence="1">Multi-pass membrane protein</topology>
    </subcellularLocation>
</comment>
<feature type="transmembrane region" description="Helical" evidence="5">
    <location>
        <begin position="34"/>
        <end position="52"/>
    </location>
</feature>
<dbReference type="RefSeq" id="WP_321392159.1">
    <property type="nucleotide sequence ID" value="NZ_CP139487.1"/>
</dbReference>
<keyword evidence="5" id="KW-0472">Membrane</keyword>
<keyword evidence="5" id="KW-0812">Transmembrane</keyword>
<dbReference type="GO" id="GO:0005886">
    <property type="term" value="C:plasma membrane"/>
    <property type="evidence" value="ECO:0007669"/>
    <property type="project" value="UniProtKB-SubCell"/>
</dbReference>
<evidence type="ECO:0000256" key="2">
    <source>
        <dbReference type="ARBA" id="ARBA00006939"/>
    </source>
</evidence>
<dbReference type="KEGG" id="psti:SOO65_15430"/>
<dbReference type="EMBL" id="CP139487">
    <property type="protein sequence ID" value="WPU64084.1"/>
    <property type="molecule type" value="Genomic_DNA"/>
</dbReference>
<protein>
    <recommendedName>
        <fullName evidence="8">ZIP family zinc transporter</fullName>
    </recommendedName>
</protein>
<name>A0AAX4HLE7_9BACT</name>
<feature type="transmembrane region" description="Helical" evidence="5">
    <location>
        <begin position="120"/>
        <end position="143"/>
    </location>
</feature>
<keyword evidence="7" id="KW-1185">Reference proteome</keyword>
<gene>
    <name evidence="6" type="ORF">SOO65_15430</name>
</gene>
<keyword evidence="3" id="KW-1003">Cell membrane</keyword>
<comment type="similarity">
    <text evidence="2">Belongs to the ZIP transporter (TC 2.A.5) family.</text>
</comment>
<dbReference type="Proteomes" id="UP001324634">
    <property type="component" value="Chromosome"/>
</dbReference>
<feature type="transmembrane region" description="Helical" evidence="5">
    <location>
        <begin position="194"/>
        <end position="213"/>
    </location>
</feature>
<evidence type="ECO:0000256" key="1">
    <source>
        <dbReference type="ARBA" id="ARBA00004651"/>
    </source>
</evidence>
<dbReference type="PANTHER" id="PTHR11040:SF211">
    <property type="entry name" value="ZINC TRANSPORTER ZIP11"/>
    <property type="match status" value="1"/>
</dbReference>
<evidence type="ECO:0008006" key="8">
    <source>
        <dbReference type="Google" id="ProtNLM"/>
    </source>
</evidence>
<accession>A0AAX4HLE7</accession>
<evidence type="ECO:0000256" key="3">
    <source>
        <dbReference type="ARBA" id="ARBA00022475"/>
    </source>
</evidence>
<sequence>MNQWIIAGFWGWLAGSALLIGAAIGYFVKLPQKVISAVMAFGSGVLISAICFELMDKAVQNEHFLYPSFGFLAGAIVYSLAAKIVSSKGGKHRKRSNKQDTGSGMAIAIGALLDGIPESIVIGLTILTGGSVSSVAVFAIFLSNLPEGISSSSGMRNAGRSKEYVFALWLGIALLSGIASIAGYTLFGHFSDDVIGAITCLAAGAMLAMIVTTMIPEAYEEDRDWSGIITVMGFLVSFIASHI</sequence>
<keyword evidence="5" id="KW-1133">Transmembrane helix</keyword>
<evidence type="ECO:0000313" key="6">
    <source>
        <dbReference type="EMBL" id="WPU64084.1"/>
    </source>
</evidence>
<evidence type="ECO:0000256" key="5">
    <source>
        <dbReference type="SAM" id="Phobius"/>
    </source>
</evidence>
<feature type="transmembrane region" description="Helical" evidence="5">
    <location>
        <begin position="7"/>
        <end position="28"/>
    </location>
</feature>
<feature type="transmembrane region" description="Helical" evidence="5">
    <location>
        <begin position="225"/>
        <end position="242"/>
    </location>
</feature>
<organism evidence="6 7">
    <name type="scientific">Peredibacter starrii</name>
    <dbReference type="NCBI Taxonomy" id="28202"/>
    <lineage>
        <taxon>Bacteria</taxon>
        <taxon>Pseudomonadati</taxon>
        <taxon>Bdellovibrionota</taxon>
        <taxon>Bacteriovoracia</taxon>
        <taxon>Bacteriovoracales</taxon>
        <taxon>Bacteriovoracaceae</taxon>
        <taxon>Peredibacter</taxon>
    </lineage>
</organism>
<dbReference type="PANTHER" id="PTHR11040">
    <property type="entry name" value="ZINC/IRON TRANSPORTER"/>
    <property type="match status" value="1"/>
</dbReference>
<dbReference type="AlphaFoldDB" id="A0AAX4HLE7"/>
<evidence type="ECO:0000313" key="7">
    <source>
        <dbReference type="Proteomes" id="UP001324634"/>
    </source>
</evidence>
<proteinExistence type="inferred from homology"/>
<dbReference type="GO" id="GO:0005385">
    <property type="term" value="F:zinc ion transmembrane transporter activity"/>
    <property type="evidence" value="ECO:0007669"/>
    <property type="project" value="TreeGrafter"/>
</dbReference>
<reference evidence="6 7" key="1">
    <citation type="submission" date="2023-11" db="EMBL/GenBank/DDBJ databases">
        <title>Peredibacter starrii A3.12.</title>
        <authorList>
            <person name="Mitchell R.J."/>
        </authorList>
    </citation>
    <scope>NUCLEOTIDE SEQUENCE [LARGE SCALE GENOMIC DNA]</scope>
    <source>
        <strain evidence="6 7">A3.12</strain>
    </source>
</reference>
<evidence type="ECO:0000256" key="4">
    <source>
        <dbReference type="ARBA" id="ARBA00022833"/>
    </source>
</evidence>